<dbReference type="GO" id="GO:0005524">
    <property type="term" value="F:ATP binding"/>
    <property type="evidence" value="ECO:0007669"/>
    <property type="project" value="UniProtKB-KW"/>
</dbReference>
<organism evidence="3 4">
    <name type="scientific">Haematococcus lacustris</name>
    <name type="common">Green alga</name>
    <name type="synonym">Haematococcus pluvialis</name>
    <dbReference type="NCBI Taxonomy" id="44745"/>
    <lineage>
        <taxon>Eukaryota</taxon>
        <taxon>Viridiplantae</taxon>
        <taxon>Chlorophyta</taxon>
        <taxon>core chlorophytes</taxon>
        <taxon>Chlorophyceae</taxon>
        <taxon>CS clade</taxon>
        <taxon>Chlamydomonadales</taxon>
        <taxon>Haematococcaceae</taxon>
        <taxon>Haematococcus</taxon>
    </lineage>
</organism>
<evidence type="ECO:0000256" key="1">
    <source>
        <dbReference type="ARBA" id="ARBA00022741"/>
    </source>
</evidence>
<feature type="non-terminal residue" evidence="3">
    <location>
        <position position="1"/>
    </location>
</feature>
<dbReference type="InterPro" id="IPR013126">
    <property type="entry name" value="Hsp_70_fam"/>
</dbReference>
<dbReference type="Pfam" id="PF00012">
    <property type="entry name" value="HSP70"/>
    <property type="match status" value="1"/>
</dbReference>
<dbReference type="AlphaFoldDB" id="A0A699ZKF9"/>
<keyword evidence="2" id="KW-0067">ATP-binding</keyword>
<dbReference type="EMBL" id="BLLF01001438">
    <property type="protein sequence ID" value="GFH19294.1"/>
    <property type="molecule type" value="Genomic_DNA"/>
</dbReference>
<dbReference type="GO" id="GO:0140662">
    <property type="term" value="F:ATP-dependent protein folding chaperone"/>
    <property type="evidence" value="ECO:0007669"/>
    <property type="project" value="InterPro"/>
</dbReference>
<dbReference type="SUPFAM" id="SSF100920">
    <property type="entry name" value="Heat shock protein 70kD (HSP70), peptide-binding domain"/>
    <property type="match status" value="1"/>
</dbReference>
<dbReference type="Gene3D" id="2.60.34.10">
    <property type="entry name" value="Substrate Binding Domain Of DNAk, Chain A, domain 1"/>
    <property type="match status" value="1"/>
</dbReference>
<dbReference type="Proteomes" id="UP000485058">
    <property type="component" value="Unassembled WGS sequence"/>
</dbReference>
<reference evidence="3 4" key="1">
    <citation type="submission" date="2020-02" db="EMBL/GenBank/DDBJ databases">
        <title>Draft genome sequence of Haematococcus lacustris strain NIES-144.</title>
        <authorList>
            <person name="Morimoto D."/>
            <person name="Nakagawa S."/>
            <person name="Yoshida T."/>
            <person name="Sawayama S."/>
        </authorList>
    </citation>
    <scope>NUCLEOTIDE SEQUENCE [LARGE SCALE GENOMIC DNA]</scope>
    <source>
        <strain evidence="3 4">NIES-144</strain>
    </source>
</reference>
<sequence length="67" mass="7711">DDPVASNNVLLGQFDIVNIPPAPKDVPRIEVRFHLDKACYLTVEAKDLDTERHKLWMQRGEVVVLRE</sequence>
<protein>
    <submittedName>
        <fullName evidence="3">Uncharacterized protein</fullName>
    </submittedName>
</protein>
<name>A0A699ZKF9_HAELA</name>
<evidence type="ECO:0000313" key="4">
    <source>
        <dbReference type="Proteomes" id="UP000485058"/>
    </source>
</evidence>
<gene>
    <name evidence="3" type="ORF">HaLaN_16220</name>
</gene>
<accession>A0A699ZKF9</accession>
<proteinExistence type="predicted"/>
<evidence type="ECO:0000313" key="3">
    <source>
        <dbReference type="EMBL" id="GFH19294.1"/>
    </source>
</evidence>
<comment type="caution">
    <text evidence="3">The sequence shown here is derived from an EMBL/GenBank/DDBJ whole genome shotgun (WGS) entry which is preliminary data.</text>
</comment>
<evidence type="ECO:0000256" key="2">
    <source>
        <dbReference type="ARBA" id="ARBA00022840"/>
    </source>
</evidence>
<dbReference type="InterPro" id="IPR029047">
    <property type="entry name" value="HSP70_peptide-bd_sf"/>
</dbReference>
<keyword evidence="4" id="KW-1185">Reference proteome</keyword>
<keyword evidence="1" id="KW-0547">Nucleotide-binding</keyword>